<evidence type="ECO:0000256" key="1">
    <source>
        <dbReference type="SAM" id="MobiDB-lite"/>
    </source>
</evidence>
<dbReference type="EMBL" id="LFYR01000794">
    <property type="protein sequence ID" value="KMZ69017.1"/>
    <property type="molecule type" value="Genomic_DNA"/>
</dbReference>
<sequence>MRLEVQIFPHIQSLPMAYFIRSLISLLLLLSSSLILTSYGAAAIEEAMPTNPKKSSKHSKSKEVKKNTHNIPKQQPLEVSSVDASSMYVNTIHDDGKDIGKSDFKDAKYPYGYGGGYPAYAYGRRGGYYRGYPGRGGYYGGRGGYYSGRGGYYGGRGGYYGGRGRGYPMYGRRPCGYFGC</sequence>
<reference evidence="3" key="1">
    <citation type="journal article" date="2016" name="Nature">
        <title>The genome of the seagrass Zostera marina reveals angiosperm adaptation to the sea.</title>
        <authorList>
            <person name="Olsen J.L."/>
            <person name="Rouze P."/>
            <person name="Verhelst B."/>
            <person name="Lin Y.-C."/>
            <person name="Bayer T."/>
            <person name="Collen J."/>
            <person name="Dattolo E."/>
            <person name="De Paoli E."/>
            <person name="Dittami S."/>
            <person name="Maumus F."/>
            <person name="Michel G."/>
            <person name="Kersting A."/>
            <person name="Lauritano C."/>
            <person name="Lohaus R."/>
            <person name="Toepel M."/>
            <person name="Tonon T."/>
            <person name="Vanneste K."/>
            <person name="Amirebrahimi M."/>
            <person name="Brakel J."/>
            <person name="Bostroem C."/>
            <person name="Chovatia M."/>
            <person name="Grimwood J."/>
            <person name="Jenkins J.W."/>
            <person name="Jueterbock A."/>
            <person name="Mraz A."/>
            <person name="Stam W.T."/>
            <person name="Tice H."/>
            <person name="Bornberg-Bauer E."/>
            <person name="Green P.J."/>
            <person name="Pearson G.A."/>
            <person name="Procaccini G."/>
            <person name="Duarte C.M."/>
            <person name="Schmutz J."/>
            <person name="Reusch T.B.H."/>
            <person name="Van de Peer Y."/>
        </authorList>
    </citation>
    <scope>NUCLEOTIDE SEQUENCE [LARGE SCALE GENOMIC DNA]</scope>
    <source>
        <strain evidence="3">cv. Finnish</strain>
    </source>
</reference>
<evidence type="ECO:0000313" key="2">
    <source>
        <dbReference type="EMBL" id="KMZ69017.1"/>
    </source>
</evidence>
<dbReference type="Proteomes" id="UP000036987">
    <property type="component" value="Unassembled WGS sequence"/>
</dbReference>
<feature type="region of interest" description="Disordered" evidence="1">
    <location>
        <begin position="48"/>
        <end position="76"/>
    </location>
</feature>
<accession>A0A0K9PLA7</accession>
<keyword evidence="3" id="KW-1185">Reference proteome</keyword>
<organism evidence="2 3">
    <name type="scientific">Zostera marina</name>
    <name type="common">Eelgrass</name>
    <dbReference type="NCBI Taxonomy" id="29655"/>
    <lineage>
        <taxon>Eukaryota</taxon>
        <taxon>Viridiplantae</taxon>
        <taxon>Streptophyta</taxon>
        <taxon>Embryophyta</taxon>
        <taxon>Tracheophyta</taxon>
        <taxon>Spermatophyta</taxon>
        <taxon>Magnoliopsida</taxon>
        <taxon>Liliopsida</taxon>
        <taxon>Zosteraceae</taxon>
        <taxon>Zostera</taxon>
    </lineage>
</organism>
<dbReference type="AlphaFoldDB" id="A0A0K9PLA7"/>
<name>A0A0K9PLA7_ZOSMR</name>
<protein>
    <recommendedName>
        <fullName evidence="4">Glycine-rich protein</fullName>
    </recommendedName>
</protein>
<comment type="caution">
    <text evidence="2">The sequence shown here is derived from an EMBL/GenBank/DDBJ whole genome shotgun (WGS) entry which is preliminary data.</text>
</comment>
<evidence type="ECO:0000313" key="3">
    <source>
        <dbReference type="Proteomes" id="UP000036987"/>
    </source>
</evidence>
<gene>
    <name evidence="2" type="ORF">ZOSMA_223G00140</name>
</gene>
<proteinExistence type="predicted"/>
<evidence type="ECO:0008006" key="4">
    <source>
        <dbReference type="Google" id="ProtNLM"/>
    </source>
</evidence>